<dbReference type="InterPro" id="IPR036291">
    <property type="entry name" value="NAD(P)-bd_dom_sf"/>
</dbReference>
<accession>A0A1G6EAX5</accession>
<dbReference type="FunFam" id="3.40.50.720:FF:000084">
    <property type="entry name" value="Short-chain dehydrogenase reductase"/>
    <property type="match status" value="1"/>
</dbReference>
<organism evidence="3 4">
    <name type="scientific">Bauldia litoralis</name>
    <dbReference type="NCBI Taxonomy" id="665467"/>
    <lineage>
        <taxon>Bacteria</taxon>
        <taxon>Pseudomonadati</taxon>
        <taxon>Pseudomonadota</taxon>
        <taxon>Alphaproteobacteria</taxon>
        <taxon>Hyphomicrobiales</taxon>
        <taxon>Kaistiaceae</taxon>
        <taxon>Bauldia</taxon>
    </lineage>
</organism>
<dbReference type="RefSeq" id="WP_244521385.1">
    <property type="nucleotide sequence ID" value="NZ_FMXQ01000011.1"/>
</dbReference>
<dbReference type="InterPro" id="IPR020904">
    <property type="entry name" value="Sc_DH/Rdtase_CS"/>
</dbReference>
<dbReference type="Pfam" id="PF13561">
    <property type="entry name" value="adh_short_C2"/>
    <property type="match status" value="1"/>
</dbReference>
<dbReference type="EMBL" id="FMXQ01000011">
    <property type="protein sequence ID" value="SDB54561.1"/>
    <property type="molecule type" value="Genomic_DNA"/>
</dbReference>
<dbReference type="GO" id="GO:0016491">
    <property type="term" value="F:oxidoreductase activity"/>
    <property type="evidence" value="ECO:0007669"/>
    <property type="project" value="UniProtKB-KW"/>
</dbReference>
<name>A0A1G6EAX5_9HYPH</name>
<keyword evidence="2" id="KW-0560">Oxidoreductase</keyword>
<dbReference type="NCBIfam" id="NF005559">
    <property type="entry name" value="PRK07231.1"/>
    <property type="match status" value="1"/>
</dbReference>
<dbReference type="PRINTS" id="PR00081">
    <property type="entry name" value="GDHRDH"/>
</dbReference>
<dbReference type="InterPro" id="IPR002347">
    <property type="entry name" value="SDR_fam"/>
</dbReference>
<evidence type="ECO:0000256" key="2">
    <source>
        <dbReference type="ARBA" id="ARBA00023002"/>
    </source>
</evidence>
<protein>
    <submittedName>
        <fullName evidence="3">NAD(P)-dependent dehydrogenase, short-chain alcohol dehydrogenase family</fullName>
    </submittedName>
</protein>
<evidence type="ECO:0000313" key="3">
    <source>
        <dbReference type="EMBL" id="SDB54561.1"/>
    </source>
</evidence>
<dbReference type="STRING" id="665467.SAMN02982931_04303"/>
<dbReference type="SUPFAM" id="SSF51735">
    <property type="entry name" value="NAD(P)-binding Rossmann-fold domains"/>
    <property type="match status" value="1"/>
</dbReference>
<keyword evidence="4" id="KW-1185">Reference proteome</keyword>
<gene>
    <name evidence="3" type="ORF">SAMN02982931_04303</name>
</gene>
<dbReference type="PRINTS" id="PR00080">
    <property type="entry name" value="SDRFAMILY"/>
</dbReference>
<dbReference type="PANTHER" id="PTHR43669">
    <property type="entry name" value="5-KETO-D-GLUCONATE 5-REDUCTASE"/>
    <property type="match status" value="1"/>
</dbReference>
<reference evidence="3 4" key="1">
    <citation type="submission" date="2016-10" db="EMBL/GenBank/DDBJ databases">
        <authorList>
            <person name="de Groot N.N."/>
        </authorList>
    </citation>
    <scope>NUCLEOTIDE SEQUENCE [LARGE SCALE GENOMIC DNA]</scope>
    <source>
        <strain evidence="3 4">ATCC 35022</strain>
    </source>
</reference>
<dbReference type="AlphaFoldDB" id="A0A1G6EAX5"/>
<evidence type="ECO:0000313" key="4">
    <source>
        <dbReference type="Proteomes" id="UP000199071"/>
    </source>
</evidence>
<dbReference type="Proteomes" id="UP000199071">
    <property type="component" value="Unassembled WGS sequence"/>
</dbReference>
<dbReference type="CDD" id="cd05233">
    <property type="entry name" value="SDR_c"/>
    <property type="match status" value="1"/>
</dbReference>
<sequence length="258" mass="26959">MTAPALAASVFDVAGRVALVTGASSGLGARFAEVLAANGALVALAGRRRDELDRLAKTIADAGGVATVVAFDLRDHARIPEVFAEVEAALGPVDVVINNAGISDARAVVDLTFEAWREILDVDLDALFLMAREAARRMSGRGGVIVNVSSILGLRPRAEMAAYSVAKAGVAQLSRIMALELADKGVRVNTLAPGYVVTGMNRDFFASPESEPLVREIPLGRVGQVDDFDGAILFLSSDASRFMTGAVLVVDGGHVLVM</sequence>
<dbReference type="PANTHER" id="PTHR43669:SF3">
    <property type="entry name" value="ALCOHOL DEHYDROGENASE, PUTATIVE (AFU_ORTHOLOGUE AFUA_3G03445)-RELATED"/>
    <property type="match status" value="1"/>
</dbReference>
<dbReference type="Gene3D" id="3.40.50.720">
    <property type="entry name" value="NAD(P)-binding Rossmann-like Domain"/>
    <property type="match status" value="1"/>
</dbReference>
<dbReference type="PROSITE" id="PS00061">
    <property type="entry name" value="ADH_SHORT"/>
    <property type="match status" value="1"/>
</dbReference>
<proteinExistence type="inferred from homology"/>
<evidence type="ECO:0000256" key="1">
    <source>
        <dbReference type="ARBA" id="ARBA00006484"/>
    </source>
</evidence>
<comment type="similarity">
    <text evidence="1">Belongs to the short-chain dehydrogenases/reductases (SDR) family.</text>
</comment>